<feature type="region of interest" description="Disordered" evidence="1">
    <location>
        <begin position="1"/>
        <end position="26"/>
    </location>
</feature>
<keyword evidence="3" id="KW-1185">Reference proteome</keyword>
<evidence type="ECO:0000313" key="3">
    <source>
        <dbReference type="Proteomes" id="UP000699975"/>
    </source>
</evidence>
<gene>
    <name evidence="2" type="ORF">KCG45_00785</name>
</gene>
<name>A0ABS6SI69_9SPHN</name>
<organism evidence="2 3">
    <name type="scientific">Erythrobacter ani</name>
    <dbReference type="NCBI Taxonomy" id="2827235"/>
    <lineage>
        <taxon>Bacteria</taxon>
        <taxon>Pseudomonadati</taxon>
        <taxon>Pseudomonadota</taxon>
        <taxon>Alphaproteobacteria</taxon>
        <taxon>Sphingomonadales</taxon>
        <taxon>Erythrobacteraceae</taxon>
        <taxon>Erythrobacter/Porphyrobacter group</taxon>
        <taxon>Erythrobacter</taxon>
    </lineage>
</organism>
<sequence length="915" mass="99059">MTGMPVTTSSLQAEPSGQSDPPAPDQVAAPLEDEIVVQAERLRGQLVVEQPPLLELNEQDIAAEGVASIADLIEQITARTGSARGRGGGRPITLINGIRVGSFREFFQYPPEALARVEVFPEEVAQRFGFPPDRRVINLILKDNFASREIELEFEGPSRGGYFVNEQELGFLKIADGGRLNLNFEANDTSLLTESERDIIQTPGSVSEVAGDPDQAEFRSLIADSRSLEANVSWAKAFIDSGTSVSANLNYTRSDSTALSGLNTVTLTDAAGESVTRTFGEETSLERRISSDTVSSSGSLSKSVGVFRLTSTFDGSFSETETQIDQPFDTSALEAEASAGLLAIDAPLPVNANAGFDIANRRTITTEAQNTLRGPIAALPAGELIATFDAGGDWLQIESADTRASFDTQLTRRRLSTGTNFVVPLTSRRNGFADALGGFTLTAQAGLEDLSDFGLLGDYNVGLNWELTDGLDLSANYIVRVVAPSLSQLGNPQITTFNTPVFDFVNGETVLATVVTGGNPDLLSETQRDWKFAANWQLPFWDNTRFSVEYIRNRSDDVTADFPTVTAEIEAAFPGRITRDAAGQLTAVDTRFVTFAETRSDRLQFNLFTRGTFGVPEPSAGERSARGGGPGASRSARANDGRPGANGPQNAERRERFQELRMRICADDGRDQLARMISAVENGEDTSNILPGLPPEFLKRIIDRSRGDDGAISQEALDQFRERICSGGGRPGGQQDVARGGGGPFGGGNPFASGRRPGWRYFASFNHTIELRNDILIAPGLTRLDQLDGDGTGQFGFPRHNSRLEAGVFGRRLGVRISARYTGETRLSGSGLPGSSDIFFSDLTTFDLRVFSNLAELFGSESDALKNLRISLRADNIFDAQRQVRDENGETPINYQPFLIDPVGRFVGIDIRKLF</sequence>
<proteinExistence type="predicted"/>
<feature type="region of interest" description="Disordered" evidence="1">
    <location>
        <begin position="726"/>
        <end position="750"/>
    </location>
</feature>
<dbReference type="PANTHER" id="PTHR47234:SF1">
    <property type="entry name" value="TONB-DEPENDENT RECEPTOR"/>
    <property type="match status" value="1"/>
</dbReference>
<reference evidence="2 3" key="1">
    <citation type="submission" date="2021-04" db="EMBL/GenBank/DDBJ databases">
        <authorList>
            <person name="Pira H."/>
            <person name="Risdian C."/>
            <person name="Wink J."/>
        </authorList>
    </citation>
    <scope>NUCLEOTIDE SEQUENCE [LARGE SCALE GENOMIC DNA]</scope>
    <source>
        <strain evidence="2 3">WH131</strain>
    </source>
</reference>
<comment type="caution">
    <text evidence="2">The sequence shown here is derived from an EMBL/GenBank/DDBJ whole genome shotgun (WGS) entry which is preliminary data.</text>
</comment>
<feature type="compositionally biased region" description="Gly residues" evidence="1">
    <location>
        <begin position="739"/>
        <end position="749"/>
    </location>
</feature>
<dbReference type="PANTHER" id="PTHR47234">
    <property type="match status" value="1"/>
</dbReference>
<protein>
    <recommendedName>
        <fullName evidence="4">TonB-dependent receptor</fullName>
    </recommendedName>
</protein>
<feature type="compositionally biased region" description="Polar residues" evidence="1">
    <location>
        <begin position="1"/>
        <end position="19"/>
    </location>
</feature>
<evidence type="ECO:0000256" key="1">
    <source>
        <dbReference type="SAM" id="MobiDB-lite"/>
    </source>
</evidence>
<dbReference type="EMBL" id="JAGSPB010000001">
    <property type="protein sequence ID" value="MBV7264709.1"/>
    <property type="molecule type" value="Genomic_DNA"/>
</dbReference>
<feature type="region of interest" description="Disordered" evidence="1">
    <location>
        <begin position="614"/>
        <end position="652"/>
    </location>
</feature>
<evidence type="ECO:0008006" key="4">
    <source>
        <dbReference type="Google" id="ProtNLM"/>
    </source>
</evidence>
<dbReference type="Proteomes" id="UP000699975">
    <property type="component" value="Unassembled WGS sequence"/>
</dbReference>
<evidence type="ECO:0000313" key="2">
    <source>
        <dbReference type="EMBL" id="MBV7264709.1"/>
    </source>
</evidence>
<accession>A0ABS6SI69</accession>
<dbReference type="RefSeq" id="WP_218315254.1">
    <property type="nucleotide sequence ID" value="NZ_JAGSPB010000001.1"/>
</dbReference>